<dbReference type="AlphaFoldDB" id="A0A0L9TZF4"/>
<dbReference type="Proteomes" id="UP000743370">
    <property type="component" value="Unassembled WGS sequence"/>
</dbReference>
<dbReference type="EMBL" id="CM003372">
    <property type="protein sequence ID" value="KOM35544.1"/>
    <property type="molecule type" value="Genomic_DNA"/>
</dbReference>
<keyword evidence="2" id="KW-0646">Protease inhibitor</keyword>
<dbReference type="InterPro" id="IPR000864">
    <property type="entry name" value="Prot_inh_pot1"/>
</dbReference>
<evidence type="ECO:0000256" key="2">
    <source>
        <dbReference type="ARBA" id="ARBA00022690"/>
    </source>
</evidence>
<dbReference type="Proteomes" id="UP000053144">
    <property type="component" value="Chromosome 2"/>
</dbReference>
<sequence length="69" mass="7620">MSECKGKRSWPELVGAKGTVAEATIERENPLVNAIIVPEGSSVIANFQCDRVWVWINKEGFVYQVPTIG</sequence>
<evidence type="ECO:0000313" key="5">
    <source>
        <dbReference type="EMBL" id="KOM35544.1"/>
    </source>
</evidence>
<dbReference type="PANTHER" id="PTHR33091">
    <property type="entry name" value="PROTEIN, PUTATIVE, EXPRESSED-RELATED"/>
    <property type="match status" value="1"/>
</dbReference>
<dbReference type="SUPFAM" id="SSF54654">
    <property type="entry name" value="CI-2 family of serine protease inhibitors"/>
    <property type="match status" value="1"/>
</dbReference>
<dbReference type="STRING" id="3914.A0A0L9TZF4"/>
<organism evidence="5 6">
    <name type="scientific">Phaseolus angularis</name>
    <name type="common">Azuki bean</name>
    <name type="synonym">Vigna angularis</name>
    <dbReference type="NCBI Taxonomy" id="3914"/>
    <lineage>
        <taxon>Eukaryota</taxon>
        <taxon>Viridiplantae</taxon>
        <taxon>Streptophyta</taxon>
        <taxon>Embryophyta</taxon>
        <taxon>Tracheophyta</taxon>
        <taxon>Spermatophyta</taxon>
        <taxon>Magnoliopsida</taxon>
        <taxon>eudicotyledons</taxon>
        <taxon>Gunneridae</taxon>
        <taxon>Pentapetalae</taxon>
        <taxon>rosids</taxon>
        <taxon>fabids</taxon>
        <taxon>Fabales</taxon>
        <taxon>Fabaceae</taxon>
        <taxon>Papilionoideae</taxon>
        <taxon>50 kb inversion clade</taxon>
        <taxon>NPAAA clade</taxon>
        <taxon>indigoferoid/millettioid clade</taxon>
        <taxon>Phaseoleae</taxon>
        <taxon>Vigna</taxon>
    </lineage>
</organism>
<dbReference type="PROSITE" id="PS00285">
    <property type="entry name" value="POTATO_INHIBITOR"/>
    <property type="match status" value="1"/>
</dbReference>
<evidence type="ECO:0000256" key="1">
    <source>
        <dbReference type="ARBA" id="ARBA00008210"/>
    </source>
</evidence>
<keyword evidence="3" id="KW-0722">Serine protease inhibitor</keyword>
<dbReference type="InterPro" id="IPR036354">
    <property type="entry name" value="Prot_inh_pot1_sf"/>
</dbReference>
<gene>
    <name evidence="4" type="ORF">HKW66_Vig0232460</name>
    <name evidence="5" type="ORF">LR48_Vigan02g169400</name>
</gene>
<name>A0A0L9TZF4_PHAAN</name>
<dbReference type="Gene3D" id="3.30.10.10">
    <property type="entry name" value="Trypsin Inhibitor V, subunit A"/>
    <property type="match status" value="1"/>
</dbReference>
<accession>A0A0L9TZF4</accession>
<dbReference type="GO" id="GO:0004867">
    <property type="term" value="F:serine-type endopeptidase inhibitor activity"/>
    <property type="evidence" value="ECO:0007669"/>
    <property type="project" value="UniProtKB-KW"/>
</dbReference>
<protein>
    <submittedName>
        <fullName evidence="5">Uncharacterized protein</fullName>
    </submittedName>
</protein>
<comment type="similarity">
    <text evidence="1">Belongs to the protease inhibitor I13 (potato type I serine protease inhibitor) family.</text>
</comment>
<evidence type="ECO:0000313" key="6">
    <source>
        <dbReference type="Proteomes" id="UP000053144"/>
    </source>
</evidence>
<evidence type="ECO:0000313" key="4">
    <source>
        <dbReference type="EMBL" id="KAG2402050.1"/>
    </source>
</evidence>
<reference evidence="6" key="1">
    <citation type="journal article" date="2015" name="Proc. Natl. Acad. Sci. U.S.A.">
        <title>Genome sequencing of adzuki bean (Vigna angularis) provides insight into high starch and low fat accumulation and domestication.</title>
        <authorList>
            <person name="Yang K."/>
            <person name="Tian Z."/>
            <person name="Chen C."/>
            <person name="Luo L."/>
            <person name="Zhao B."/>
            <person name="Wang Z."/>
            <person name="Yu L."/>
            <person name="Li Y."/>
            <person name="Sun Y."/>
            <person name="Li W."/>
            <person name="Chen Y."/>
            <person name="Li Y."/>
            <person name="Zhang Y."/>
            <person name="Ai D."/>
            <person name="Zhao J."/>
            <person name="Shang C."/>
            <person name="Ma Y."/>
            <person name="Wu B."/>
            <person name="Wang M."/>
            <person name="Gao L."/>
            <person name="Sun D."/>
            <person name="Zhang P."/>
            <person name="Guo F."/>
            <person name="Wang W."/>
            <person name="Li Y."/>
            <person name="Wang J."/>
            <person name="Varshney R.K."/>
            <person name="Wang J."/>
            <person name="Ling H.Q."/>
            <person name="Wan P."/>
        </authorList>
    </citation>
    <scope>NUCLEOTIDE SEQUENCE</scope>
    <source>
        <strain evidence="6">cv. Jingnong 6</strain>
    </source>
</reference>
<proteinExistence type="inferred from homology"/>
<reference evidence="5" key="2">
    <citation type="submission" date="2015-02" db="EMBL/GenBank/DDBJ databases">
        <authorList>
            <person name="Chooi Y.-H."/>
        </authorList>
    </citation>
    <scope>NUCLEOTIDE SEQUENCE</scope>
    <source>
        <tissue evidence="5">Seedling</tissue>
    </source>
</reference>
<dbReference type="PRINTS" id="PR00292">
    <property type="entry name" value="POTATOINHBTR"/>
</dbReference>
<evidence type="ECO:0000256" key="3">
    <source>
        <dbReference type="ARBA" id="ARBA00022900"/>
    </source>
</evidence>
<dbReference type="Pfam" id="PF00280">
    <property type="entry name" value="potato_inhibit"/>
    <property type="match status" value="1"/>
</dbReference>
<dbReference type="PANTHER" id="PTHR33091:SF94">
    <property type="entry name" value="PROTEASE INHIBITOR PROTEIN"/>
    <property type="match status" value="1"/>
</dbReference>
<evidence type="ECO:0000313" key="7">
    <source>
        <dbReference type="Proteomes" id="UP000743370"/>
    </source>
</evidence>
<dbReference type="Gramene" id="KOM35544">
    <property type="protein sequence ID" value="KOM35544"/>
    <property type="gene ID" value="LR48_Vigan02g169400"/>
</dbReference>
<dbReference type="EMBL" id="JABFOF010000003">
    <property type="protein sequence ID" value="KAG2402050.1"/>
    <property type="molecule type" value="Genomic_DNA"/>
</dbReference>
<dbReference type="GO" id="GO:0009611">
    <property type="term" value="P:response to wounding"/>
    <property type="evidence" value="ECO:0007669"/>
    <property type="project" value="InterPro"/>
</dbReference>
<dbReference type="OMA" id="WVWINEA"/>
<reference evidence="4 7" key="3">
    <citation type="submission" date="2020-05" db="EMBL/GenBank/DDBJ databases">
        <title>Vigna angularis (adzuki bean) Var. LongXiaoDou No. 4 denovo assembly.</title>
        <authorList>
            <person name="Xiang H."/>
        </authorList>
    </citation>
    <scope>NUCLEOTIDE SEQUENCE [LARGE SCALE GENOMIC DNA]</scope>
    <source>
        <tissue evidence="4">Leaf</tissue>
    </source>
</reference>